<protein>
    <submittedName>
        <fullName evidence="1">Uncharacterized protein</fullName>
    </submittedName>
</protein>
<accession>A0A3B1A474</accession>
<dbReference type="AlphaFoldDB" id="A0A3B1A474"/>
<sequence length="155" mass="17413">MTLRKLVAHRAHPTYKSLAQEIYECGHTKSVKPQELGVINETENRCVKCIKGMAIEVSSSDIKTIQATDTSKMQIIERLYQCLNYHLTVTEKSRGSLQGNLASVDLAIKDAHNVLKDAGFIMDISCKPKELLRIGAKSDRSKEASEQISFRNNKY</sequence>
<reference evidence="1" key="1">
    <citation type="submission" date="2018-06" db="EMBL/GenBank/DDBJ databases">
        <authorList>
            <person name="Zhirakovskaya E."/>
        </authorList>
    </citation>
    <scope>NUCLEOTIDE SEQUENCE</scope>
</reference>
<proteinExistence type="predicted"/>
<name>A0A3B1A474_9ZZZZ</name>
<evidence type="ECO:0000313" key="1">
    <source>
        <dbReference type="EMBL" id="VAW98871.1"/>
    </source>
</evidence>
<organism evidence="1">
    <name type="scientific">hydrothermal vent metagenome</name>
    <dbReference type="NCBI Taxonomy" id="652676"/>
    <lineage>
        <taxon>unclassified sequences</taxon>
        <taxon>metagenomes</taxon>
        <taxon>ecological metagenomes</taxon>
    </lineage>
</organism>
<gene>
    <name evidence="1" type="ORF">MNBD_GAMMA22-1352</name>
</gene>
<dbReference type="EMBL" id="UOFS01000039">
    <property type="protein sequence ID" value="VAW98871.1"/>
    <property type="molecule type" value="Genomic_DNA"/>
</dbReference>